<dbReference type="Proteomes" id="UP000315303">
    <property type="component" value="Unassembled WGS sequence"/>
</dbReference>
<dbReference type="CDD" id="cd03046">
    <property type="entry name" value="GST_N_GTT1_like"/>
    <property type="match status" value="1"/>
</dbReference>
<dbReference type="InterPro" id="IPR036249">
    <property type="entry name" value="Thioredoxin-like_sf"/>
</dbReference>
<dbReference type="EMBL" id="SAWY01000036">
    <property type="protein sequence ID" value="TPH13306.1"/>
    <property type="molecule type" value="Genomic_DNA"/>
</dbReference>
<accession>A0A502KPB1</accession>
<dbReference type="PANTHER" id="PTHR44051:SF21">
    <property type="entry name" value="GLUTATHIONE S-TRANSFERASE FAMILY PROTEIN"/>
    <property type="match status" value="1"/>
</dbReference>
<feature type="domain" description="GST N-terminal" evidence="1">
    <location>
        <begin position="1"/>
        <end position="80"/>
    </location>
</feature>
<reference evidence="3 4" key="1">
    <citation type="submission" date="2019-01" db="EMBL/GenBank/DDBJ databases">
        <title>Litorilituus lipolytica sp. nov., isolated from intertidal sand of the Yellow Sea in China.</title>
        <authorList>
            <person name="Liu A."/>
        </authorList>
    </citation>
    <scope>NUCLEOTIDE SEQUENCE [LARGE SCALE GENOMIC DNA]</scope>
    <source>
        <strain evidence="3 4">RZ04</strain>
    </source>
</reference>
<dbReference type="InterPro" id="IPR036282">
    <property type="entry name" value="Glutathione-S-Trfase_C_sf"/>
</dbReference>
<evidence type="ECO:0000259" key="1">
    <source>
        <dbReference type="PROSITE" id="PS50404"/>
    </source>
</evidence>
<gene>
    <name evidence="3" type="ORF">EPA86_14020</name>
</gene>
<dbReference type="SFLD" id="SFLDS00019">
    <property type="entry name" value="Glutathione_Transferase_(cytos"/>
    <property type="match status" value="1"/>
</dbReference>
<evidence type="ECO:0000313" key="4">
    <source>
        <dbReference type="Proteomes" id="UP000315303"/>
    </source>
</evidence>
<comment type="caution">
    <text evidence="3">The sequence shown here is derived from an EMBL/GenBank/DDBJ whole genome shotgun (WGS) entry which is preliminary data.</text>
</comment>
<organism evidence="3 4">
    <name type="scientific">Litorilituus lipolyticus</name>
    <dbReference type="NCBI Taxonomy" id="2491017"/>
    <lineage>
        <taxon>Bacteria</taxon>
        <taxon>Pseudomonadati</taxon>
        <taxon>Pseudomonadota</taxon>
        <taxon>Gammaproteobacteria</taxon>
        <taxon>Alteromonadales</taxon>
        <taxon>Colwelliaceae</taxon>
        <taxon>Litorilituus</taxon>
    </lineage>
</organism>
<dbReference type="PROSITE" id="PS50405">
    <property type="entry name" value="GST_CTER"/>
    <property type="match status" value="1"/>
</dbReference>
<keyword evidence="3" id="KW-0808">Transferase</keyword>
<dbReference type="SFLD" id="SFLDG01150">
    <property type="entry name" value="Main.1:_Beta-like"/>
    <property type="match status" value="1"/>
</dbReference>
<dbReference type="OrthoDB" id="9810080at2"/>
<dbReference type="RefSeq" id="WP_140604671.1">
    <property type="nucleotide sequence ID" value="NZ_SAWY01000036.1"/>
</dbReference>
<dbReference type="InterPro" id="IPR010987">
    <property type="entry name" value="Glutathione-S-Trfase_C-like"/>
</dbReference>
<feature type="domain" description="GST C-terminal" evidence="2">
    <location>
        <begin position="86"/>
        <end position="212"/>
    </location>
</feature>
<dbReference type="InterPro" id="IPR004045">
    <property type="entry name" value="Glutathione_S-Trfase_N"/>
</dbReference>
<dbReference type="SFLD" id="SFLDG00358">
    <property type="entry name" value="Main_(cytGST)"/>
    <property type="match status" value="1"/>
</dbReference>
<keyword evidence="4" id="KW-1185">Reference proteome</keyword>
<dbReference type="PROSITE" id="PS50404">
    <property type="entry name" value="GST_NTER"/>
    <property type="match status" value="1"/>
</dbReference>
<dbReference type="AlphaFoldDB" id="A0A502KPB1"/>
<dbReference type="PANTHER" id="PTHR44051">
    <property type="entry name" value="GLUTATHIONE S-TRANSFERASE-RELATED"/>
    <property type="match status" value="1"/>
</dbReference>
<protein>
    <submittedName>
        <fullName evidence="3">Glutathione S-transferase family protein</fullName>
    </submittedName>
</protein>
<dbReference type="SUPFAM" id="SSF52833">
    <property type="entry name" value="Thioredoxin-like"/>
    <property type="match status" value="1"/>
</dbReference>
<dbReference type="GO" id="GO:0016740">
    <property type="term" value="F:transferase activity"/>
    <property type="evidence" value="ECO:0007669"/>
    <property type="project" value="UniProtKB-KW"/>
</dbReference>
<proteinExistence type="predicted"/>
<dbReference type="InterPro" id="IPR040079">
    <property type="entry name" value="Glutathione_S-Trfase"/>
</dbReference>
<name>A0A502KPB1_9GAMM</name>
<evidence type="ECO:0000313" key="3">
    <source>
        <dbReference type="EMBL" id="TPH13306.1"/>
    </source>
</evidence>
<dbReference type="Pfam" id="PF02798">
    <property type="entry name" value="GST_N"/>
    <property type="match status" value="1"/>
</dbReference>
<dbReference type="SUPFAM" id="SSF47616">
    <property type="entry name" value="GST C-terminal domain-like"/>
    <property type="match status" value="1"/>
</dbReference>
<dbReference type="Gene3D" id="1.20.1050.10">
    <property type="match status" value="1"/>
</dbReference>
<sequence>MTIKLWHAHNTRSLRPLWALEEMALHYELVNLPFPPRFHQKEYKDINVLGTVPYLVDGTSQLTESSAMLLFLAEKYDKQSLLVPKEHPEYGDFLNWLFHSDATLTFPLSIVLRYDQFESPERLQPQVAEDYRLWFHARLKRINHHLETNLFLCANRFTIADIAITYALYLGELLGLTKDYQPQTLAYLQRMKLRPAFQRIKNIGQEQSKYKIAEAKTYNS</sequence>
<dbReference type="Gene3D" id="3.40.30.10">
    <property type="entry name" value="Glutaredoxin"/>
    <property type="match status" value="1"/>
</dbReference>
<evidence type="ECO:0000259" key="2">
    <source>
        <dbReference type="PROSITE" id="PS50405"/>
    </source>
</evidence>